<dbReference type="Pfam" id="PF09345">
    <property type="entry name" value="SiaC"/>
    <property type="match status" value="1"/>
</dbReference>
<name>A0A1G6KHW5_9BACT</name>
<keyword evidence="3" id="KW-1185">Reference proteome</keyword>
<organism evidence="2 3">
    <name type="scientific">Williamwhitmania taraxaci</name>
    <dbReference type="NCBI Taxonomy" id="1640674"/>
    <lineage>
        <taxon>Bacteria</taxon>
        <taxon>Pseudomonadati</taxon>
        <taxon>Bacteroidota</taxon>
        <taxon>Bacteroidia</taxon>
        <taxon>Bacteroidales</taxon>
        <taxon>Williamwhitmaniaceae</taxon>
        <taxon>Williamwhitmania</taxon>
    </lineage>
</organism>
<evidence type="ECO:0000313" key="3">
    <source>
        <dbReference type="Proteomes" id="UP000199452"/>
    </source>
</evidence>
<dbReference type="InterPro" id="IPR018530">
    <property type="entry name" value="SiaC"/>
</dbReference>
<protein>
    <recommendedName>
        <fullName evidence="1">SiaC family regulatory phosphoprotein domain-containing protein</fullName>
    </recommendedName>
</protein>
<dbReference type="AlphaFoldDB" id="A0A1G6KHW5"/>
<proteinExistence type="predicted"/>
<dbReference type="RefSeq" id="WP_092437790.1">
    <property type="nucleotide sequence ID" value="NZ_FMYP01000025.1"/>
</dbReference>
<feature type="domain" description="SiaC family regulatory phosphoprotein" evidence="1">
    <location>
        <begin position="6"/>
        <end position="119"/>
    </location>
</feature>
<evidence type="ECO:0000313" key="2">
    <source>
        <dbReference type="EMBL" id="SDC30620.1"/>
    </source>
</evidence>
<reference evidence="2 3" key="1">
    <citation type="submission" date="2016-09" db="EMBL/GenBank/DDBJ databases">
        <authorList>
            <person name="Capua I."/>
            <person name="De Benedictis P."/>
            <person name="Joannis T."/>
            <person name="Lombin L.H."/>
            <person name="Cattoli G."/>
        </authorList>
    </citation>
    <scope>NUCLEOTIDE SEQUENCE [LARGE SCALE GENOMIC DNA]</scope>
    <source>
        <strain evidence="2 3">A7P-90m</strain>
    </source>
</reference>
<dbReference type="OrthoDB" id="5297629at2"/>
<dbReference type="STRING" id="1640674.SAMN05216323_102514"/>
<dbReference type="Proteomes" id="UP000199452">
    <property type="component" value="Unassembled WGS sequence"/>
</dbReference>
<evidence type="ECO:0000259" key="1">
    <source>
        <dbReference type="Pfam" id="PF09345"/>
    </source>
</evidence>
<sequence>MEIILDKTTDTPLVHFAPGLLIIEGRSITEDVFGFWTPLLNWVESYAANPETTTRVEIGLEYTSSSSNKLISQILRKITSIAAKGFDIEVIWKYEEDDESILQLGRDMESICEVPFQYLETDTVKQRSQKITIRRKKNGEQFSITQRYWEAIVRNGHDQEYSIISKEE</sequence>
<accession>A0A1G6KHW5</accession>
<gene>
    <name evidence="2" type="ORF">SAMN05216323_102514</name>
</gene>
<dbReference type="EMBL" id="FMYP01000025">
    <property type="protein sequence ID" value="SDC30620.1"/>
    <property type="molecule type" value="Genomic_DNA"/>
</dbReference>